<gene>
    <name evidence="3" type="ORF">CTI12_AA158850</name>
</gene>
<dbReference type="Proteomes" id="UP000245207">
    <property type="component" value="Unassembled WGS sequence"/>
</dbReference>
<organism evidence="3 4">
    <name type="scientific">Artemisia annua</name>
    <name type="common">Sweet wormwood</name>
    <dbReference type="NCBI Taxonomy" id="35608"/>
    <lineage>
        <taxon>Eukaryota</taxon>
        <taxon>Viridiplantae</taxon>
        <taxon>Streptophyta</taxon>
        <taxon>Embryophyta</taxon>
        <taxon>Tracheophyta</taxon>
        <taxon>Spermatophyta</taxon>
        <taxon>Magnoliopsida</taxon>
        <taxon>eudicotyledons</taxon>
        <taxon>Gunneridae</taxon>
        <taxon>Pentapetalae</taxon>
        <taxon>asterids</taxon>
        <taxon>campanulids</taxon>
        <taxon>Asterales</taxon>
        <taxon>Asteraceae</taxon>
        <taxon>Asteroideae</taxon>
        <taxon>Anthemideae</taxon>
        <taxon>Artemisiinae</taxon>
        <taxon>Artemisia</taxon>
    </lineage>
</organism>
<dbReference type="AlphaFoldDB" id="A0A2U1PFI6"/>
<dbReference type="InterPro" id="IPR018253">
    <property type="entry name" value="DnaJ_domain_CS"/>
</dbReference>
<dbReference type="PANTHER" id="PTHR45098:SF1">
    <property type="entry name" value="DNAJ DOMAIN CONTAINING PROTEIN, EXPRESSED"/>
    <property type="match status" value="1"/>
</dbReference>
<evidence type="ECO:0000313" key="3">
    <source>
        <dbReference type="EMBL" id="PWA84417.1"/>
    </source>
</evidence>
<dbReference type="PRINTS" id="PR00625">
    <property type="entry name" value="JDOMAIN"/>
</dbReference>
<dbReference type="Pfam" id="PF00226">
    <property type="entry name" value="DnaJ"/>
    <property type="match status" value="1"/>
</dbReference>
<dbReference type="PROSITE" id="PS50076">
    <property type="entry name" value="DNAJ_2"/>
    <property type="match status" value="1"/>
</dbReference>
<feature type="region of interest" description="Disordered" evidence="1">
    <location>
        <begin position="83"/>
        <end position="111"/>
    </location>
</feature>
<proteinExistence type="predicted"/>
<dbReference type="InterPro" id="IPR036869">
    <property type="entry name" value="J_dom_sf"/>
</dbReference>
<sequence>MAVFIDHYSILGLPSGEEGTNLSNEDIKKAYRSKALQLHPDKRCDHPNAVLDFQQLQASYEILKDENTRKEFDNVVVIRLNKQKRPKKYSEHMSKRSERKHSYGGNRRRKRRAMTAFEDIDDWIMKSDVEGRY</sequence>
<dbReference type="Gene3D" id="1.10.287.110">
    <property type="entry name" value="DnaJ domain"/>
    <property type="match status" value="1"/>
</dbReference>
<dbReference type="InterPro" id="IPR001623">
    <property type="entry name" value="DnaJ_domain"/>
</dbReference>
<evidence type="ECO:0000259" key="2">
    <source>
        <dbReference type="PROSITE" id="PS50076"/>
    </source>
</evidence>
<comment type="caution">
    <text evidence="3">The sequence shown here is derived from an EMBL/GenBank/DDBJ whole genome shotgun (WGS) entry which is preliminary data.</text>
</comment>
<name>A0A2U1PFI6_ARTAN</name>
<keyword evidence="4" id="KW-1185">Reference proteome</keyword>
<dbReference type="SMART" id="SM00271">
    <property type="entry name" value="DnaJ"/>
    <property type="match status" value="1"/>
</dbReference>
<dbReference type="SUPFAM" id="SSF46565">
    <property type="entry name" value="Chaperone J-domain"/>
    <property type="match status" value="1"/>
</dbReference>
<accession>A0A2U1PFI6</accession>
<evidence type="ECO:0000313" key="4">
    <source>
        <dbReference type="Proteomes" id="UP000245207"/>
    </source>
</evidence>
<feature type="domain" description="J" evidence="2">
    <location>
        <begin position="6"/>
        <end position="76"/>
    </location>
</feature>
<dbReference type="PROSITE" id="PS00636">
    <property type="entry name" value="DNAJ_1"/>
    <property type="match status" value="1"/>
</dbReference>
<reference evidence="3 4" key="1">
    <citation type="journal article" date="2018" name="Mol. Plant">
        <title>The genome of Artemisia annua provides insight into the evolution of Asteraceae family and artemisinin biosynthesis.</title>
        <authorList>
            <person name="Shen Q."/>
            <person name="Zhang L."/>
            <person name="Liao Z."/>
            <person name="Wang S."/>
            <person name="Yan T."/>
            <person name="Shi P."/>
            <person name="Liu M."/>
            <person name="Fu X."/>
            <person name="Pan Q."/>
            <person name="Wang Y."/>
            <person name="Lv Z."/>
            <person name="Lu X."/>
            <person name="Zhang F."/>
            <person name="Jiang W."/>
            <person name="Ma Y."/>
            <person name="Chen M."/>
            <person name="Hao X."/>
            <person name="Li L."/>
            <person name="Tang Y."/>
            <person name="Lv G."/>
            <person name="Zhou Y."/>
            <person name="Sun X."/>
            <person name="Brodelius P.E."/>
            <person name="Rose J.K.C."/>
            <person name="Tang K."/>
        </authorList>
    </citation>
    <scope>NUCLEOTIDE SEQUENCE [LARGE SCALE GENOMIC DNA]</scope>
    <source>
        <strain evidence="4">cv. Huhao1</strain>
        <tissue evidence="3">Leaf</tissue>
    </source>
</reference>
<evidence type="ECO:0000256" key="1">
    <source>
        <dbReference type="SAM" id="MobiDB-lite"/>
    </source>
</evidence>
<dbReference type="PANTHER" id="PTHR45098">
    <property type="entry name" value="DNAJ DOMAIN CONTAINING PROTEIN, EXPRESSED"/>
    <property type="match status" value="1"/>
</dbReference>
<dbReference type="EMBL" id="PKPP01001231">
    <property type="protein sequence ID" value="PWA84417.1"/>
    <property type="molecule type" value="Genomic_DNA"/>
</dbReference>
<dbReference type="STRING" id="35608.A0A2U1PFI6"/>
<dbReference type="CDD" id="cd06257">
    <property type="entry name" value="DnaJ"/>
    <property type="match status" value="1"/>
</dbReference>
<protein>
    <submittedName>
        <fullName evidence="3">DnaJ domain-containing protein</fullName>
    </submittedName>
</protein>
<dbReference type="OrthoDB" id="10250354at2759"/>